<dbReference type="GO" id="GO:0032979">
    <property type="term" value="P:protein insertion into mitochondrial inner membrane from matrix"/>
    <property type="evidence" value="ECO:0007669"/>
    <property type="project" value="TreeGrafter"/>
</dbReference>
<evidence type="ECO:0000256" key="1">
    <source>
        <dbReference type="ARBA" id="ARBA00004141"/>
    </source>
</evidence>
<feature type="transmembrane region" description="Helical" evidence="6">
    <location>
        <begin position="222"/>
        <end position="243"/>
    </location>
</feature>
<comment type="caution">
    <text evidence="8">The sequence shown here is derived from an EMBL/GenBank/DDBJ whole genome shotgun (WGS) entry which is preliminary data.</text>
</comment>
<dbReference type="GO" id="GO:0033617">
    <property type="term" value="P:mitochondrial respiratory chain complex IV assembly"/>
    <property type="evidence" value="ECO:0007669"/>
    <property type="project" value="TreeGrafter"/>
</dbReference>
<keyword evidence="4 6" id="KW-0472">Membrane</keyword>
<accession>A0A1W0WHV8</accession>
<dbReference type="PANTHER" id="PTHR12428:SF65">
    <property type="entry name" value="CYTOCHROME C OXIDASE ASSEMBLY PROTEIN COX18, MITOCHONDRIAL"/>
    <property type="match status" value="1"/>
</dbReference>
<organism evidence="8 9">
    <name type="scientific">Hypsibius exemplaris</name>
    <name type="common">Freshwater tardigrade</name>
    <dbReference type="NCBI Taxonomy" id="2072580"/>
    <lineage>
        <taxon>Eukaryota</taxon>
        <taxon>Metazoa</taxon>
        <taxon>Ecdysozoa</taxon>
        <taxon>Tardigrada</taxon>
        <taxon>Eutardigrada</taxon>
        <taxon>Parachela</taxon>
        <taxon>Hypsibioidea</taxon>
        <taxon>Hypsibiidae</taxon>
        <taxon>Hypsibius</taxon>
    </lineage>
</organism>
<evidence type="ECO:0000256" key="5">
    <source>
        <dbReference type="RuleBase" id="RU003945"/>
    </source>
</evidence>
<keyword evidence="2 5" id="KW-0812">Transmembrane</keyword>
<sequence length="367" mass="41131">MTLFYNPLRTAFLVRIPQHAARQLPPCRKLPPPSRIACPSHRSAGYSTNAVADLLSSSAVVRCAEKGLQMVHEASGAAWWASILMTVVAARSLITLPFAVLQRRMAERLRLLRPKMDELAQQLAGEVKAAQATRAWSDQRAAAVFRQELRQRRKEFFIRHNSHPAKIFLLPFVQIPLWVAMSFALRNLTAGRAENKAEQTAEELRTGGALWFRDLTRPDRTWAIPLLNGLLTFALAELHFAAIEQATVLVRAMKVFSRFTAILLVPVTAVVPVGVSFYWLLSVLFGFLQFFILSRGNVQRKLGMPVVPRAKTALEKWALTRRELFINSAGLVCDMNYSVRLLLGMVFRLRFAGDLAIPIADTGFILA</sequence>
<evidence type="ECO:0000313" key="8">
    <source>
        <dbReference type="EMBL" id="OQV14767.1"/>
    </source>
</evidence>
<comment type="subcellular location">
    <subcellularLocation>
        <location evidence="1 5">Membrane</location>
        <topology evidence="1 5">Multi-pass membrane protein</topology>
    </subcellularLocation>
</comment>
<evidence type="ECO:0000256" key="6">
    <source>
        <dbReference type="SAM" id="Phobius"/>
    </source>
</evidence>
<dbReference type="GO" id="GO:0032977">
    <property type="term" value="F:membrane insertase activity"/>
    <property type="evidence" value="ECO:0007669"/>
    <property type="project" value="InterPro"/>
</dbReference>
<gene>
    <name evidence="8" type="ORF">BV898_11031</name>
</gene>
<dbReference type="EMBL" id="MTYJ01000099">
    <property type="protein sequence ID" value="OQV14767.1"/>
    <property type="molecule type" value="Genomic_DNA"/>
</dbReference>
<dbReference type="Proteomes" id="UP000192578">
    <property type="component" value="Unassembled WGS sequence"/>
</dbReference>
<dbReference type="Pfam" id="PF02096">
    <property type="entry name" value="60KD_IMP"/>
    <property type="match status" value="1"/>
</dbReference>
<comment type="similarity">
    <text evidence="5">Belongs to the OXA1/ALB3/YidC family.</text>
</comment>
<dbReference type="CDD" id="cd20069">
    <property type="entry name" value="5TM_Oxa1-like"/>
    <property type="match status" value="1"/>
</dbReference>
<keyword evidence="9" id="KW-1185">Reference proteome</keyword>
<evidence type="ECO:0000256" key="3">
    <source>
        <dbReference type="ARBA" id="ARBA00022989"/>
    </source>
</evidence>
<dbReference type="PANTHER" id="PTHR12428">
    <property type="entry name" value="OXA1"/>
    <property type="match status" value="1"/>
</dbReference>
<proteinExistence type="inferred from homology"/>
<feature type="domain" description="Membrane insertase YidC/Oxa/ALB C-terminal" evidence="7">
    <location>
        <begin position="79"/>
        <end position="294"/>
    </location>
</feature>
<evidence type="ECO:0000256" key="4">
    <source>
        <dbReference type="ARBA" id="ARBA00023136"/>
    </source>
</evidence>
<evidence type="ECO:0000313" key="9">
    <source>
        <dbReference type="Proteomes" id="UP000192578"/>
    </source>
</evidence>
<dbReference type="AlphaFoldDB" id="A0A1W0WHV8"/>
<protein>
    <submittedName>
        <fullName evidence="8">Mitochondrial inner membrane protein COX18</fullName>
    </submittedName>
</protein>
<evidence type="ECO:0000259" key="7">
    <source>
        <dbReference type="Pfam" id="PF02096"/>
    </source>
</evidence>
<name>A0A1W0WHV8_HYPEX</name>
<keyword evidence="3 6" id="KW-1133">Transmembrane helix</keyword>
<feature type="transmembrane region" description="Helical" evidence="6">
    <location>
        <begin position="167"/>
        <end position="185"/>
    </location>
</feature>
<dbReference type="OrthoDB" id="2148490at2759"/>
<dbReference type="InterPro" id="IPR001708">
    <property type="entry name" value="YidC/ALB3/OXA1/COX18"/>
</dbReference>
<feature type="transmembrane region" description="Helical" evidence="6">
    <location>
        <begin position="77"/>
        <end position="101"/>
    </location>
</feature>
<reference evidence="9" key="1">
    <citation type="submission" date="2017-01" db="EMBL/GenBank/DDBJ databases">
        <title>Comparative genomics of anhydrobiosis in the tardigrade Hypsibius dujardini.</title>
        <authorList>
            <person name="Yoshida Y."/>
            <person name="Koutsovoulos G."/>
            <person name="Laetsch D."/>
            <person name="Stevens L."/>
            <person name="Kumar S."/>
            <person name="Horikawa D."/>
            <person name="Ishino K."/>
            <person name="Komine S."/>
            <person name="Tomita M."/>
            <person name="Blaxter M."/>
            <person name="Arakawa K."/>
        </authorList>
    </citation>
    <scope>NUCLEOTIDE SEQUENCE [LARGE SCALE GENOMIC DNA]</scope>
    <source>
        <strain evidence="9">Z151</strain>
    </source>
</reference>
<dbReference type="InterPro" id="IPR028055">
    <property type="entry name" value="YidC/Oxa/ALB_C"/>
</dbReference>
<evidence type="ECO:0000256" key="2">
    <source>
        <dbReference type="ARBA" id="ARBA00022692"/>
    </source>
</evidence>
<dbReference type="GO" id="GO:0005743">
    <property type="term" value="C:mitochondrial inner membrane"/>
    <property type="evidence" value="ECO:0007669"/>
    <property type="project" value="TreeGrafter"/>
</dbReference>